<dbReference type="GO" id="GO:0019592">
    <property type="term" value="P:mannitol catabolic process"/>
    <property type="evidence" value="ECO:0007669"/>
    <property type="project" value="TreeGrafter"/>
</dbReference>
<dbReference type="SUPFAM" id="SSF48179">
    <property type="entry name" value="6-phosphogluconate dehydrogenase C-terminal domain-like"/>
    <property type="match status" value="1"/>
</dbReference>
<dbReference type="PANTHER" id="PTHR30524:SF0">
    <property type="entry name" value="ALTRONATE OXIDOREDUCTASE-RELATED"/>
    <property type="match status" value="1"/>
</dbReference>
<dbReference type="OrthoDB" id="9768714at2"/>
<gene>
    <name evidence="5" type="ORF">SAMN05421740_102548</name>
</gene>
<dbReference type="InterPro" id="IPR036291">
    <property type="entry name" value="NAD(P)-bd_dom_sf"/>
</dbReference>
<accession>A0A1H7JG51</accession>
<dbReference type="InterPro" id="IPR013118">
    <property type="entry name" value="Mannitol_DH_C"/>
</dbReference>
<feature type="domain" description="Mannitol dehydrogenase C-terminal" evidence="4">
    <location>
        <begin position="274"/>
        <end position="461"/>
    </location>
</feature>
<reference evidence="6" key="1">
    <citation type="submission" date="2016-10" db="EMBL/GenBank/DDBJ databases">
        <authorList>
            <person name="Varghese N."/>
            <person name="Submissions S."/>
        </authorList>
    </citation>
    <scope>NUCLEOTIDE SEQUENCE [LARGE SCALE GENOMIC DNA]</scope>
    <source>
        <strain evidence="6">Jip14</strain>
    </source>
</reference>
<dbReference type="GO" id="GO:0008926">
    <property type="term" value="F:mannitol-1-phosphate 5-dehydrogenase activity"/>
    <property type="evidence" value="ECO:0007669"/>
    <property type="project" value="TreeGrafter"/>
</dbReference>
<keyword evidence="6" id="KW-1185">Reference proteome</keyword>
<dbReference type="PANTHER" id="PTHR30524">
    <property type="entry name" value="MANNITOL-1-PHOSPHATE 5-DEHYDROGENASE"/>
    <property type="match status" value="1"/>
</dbReference>
<dbReference type="InterPro" id="IPR008927">
    <property type="entry name" value="6-PGluconate_DH-like_C_sf"/>
</dbReference>
<proteinExistence type="predicted"/>
<name>A0A1H7JG51_9SPHI</name>
<dbReference type="Gene3D" id="1.10.1040.10">
    <property type="entry name" value="N-(1-d-carboxylethyl)-l-norvaline Dehydrogenase, domain 2"/>
    <property type="match status" value="1"/>
</dbReference>
<evidence type="ECO:0000259" key="3">
    <source>
        <dbReference type="Pfam" id="PF01232"/>
    </source>
</evidence>
<dbReference type="Pfam" id="PF01232">
    <property type="entry name" value="Mannitol_dh"/>
    <property type="match status" value="1"/>
</dbReference>
<feature type="domain" description="Mannitol dehydrogenase N-terminal" evidence="3">
    <location>
        <begin position="17"/>
        <end position="251"/>
    </location>
</feature>
<evidence type="ECO:0000256" key="1">
    <source>
        <dbReference type="ARBA" id="ARBA00023002"/>
    </source>
</evidence>
<dbReference type="InterPro" id="IPR013328">
    <property type="entry name" value="6PGD_dom2"/>
</dbReference>
<evidence type="ECO:0000313" key="5">
    <source>
        <dbReference type="EMBL" id="SEK73523.1"/>
    </source>
</evidence>
<dbReference type="InterPro" id="IPR013131">
    <property type="entry name" value="Mannitol_DH_N"/>
</dbReference>
<dbReference type="AlphaFoldDB" id="A0A1H7JG51"/>
<dbReference type="STRING" id="332977.SAMN05421740_102548"/>
<dbReference type="SUPFAM" id="SSF51735">
    <property type="entry name" value="NAD(P)-binding Rossmann-fold domains"/>
    <property type="match status" value="1"/>
</dbReference>
<evidence type="ECO:0000256" key="2">
    <source>
        <dbReference type="ARBA" id="ARBA00023027"/>
    </source>
</evidence>
<keyword evidence="1" id="KW-0560">Oxidoreductase</keyword>
<evidence type="ECO:0000259" key="4">
    <source>
        <dbReference type="Pfam" id="PF08125"/>
    </source>
</evidence>
<evidence type="ECO:0000313" key="6">
    <source>
        <dbReference type="Proteomes" id="UP000198916"/>
    </source>
</evidence>
<dbReference type="Gene3D" id="3.40.50.720">
    <property type="entry name" value="NAD(P)-binding Rossmann-like Domain"/>
    <property type="match status" value="1"/>
</dbReference>
<sequence>MKLLNRRLVKVNSGPEKVLQFGTGVLLRGLPDYFIDKANKMGCFDGRIVVVKSTDNGSTDMFTQQEGMYTLHVNGIHQGKIVQEHIVISAITNVLSATEQWDEVLSRAENPDLTVVISNTTEVGIALDEHDDLWAAPPRSFPGKLTALLYRRFHFFNGDMAKGWVILPTELISDNGTKLKSIVLDLAHIHGLDDNFIDWLEAANDFCTTLVDRIVPGKLSATQAKDAEIKLGYRDELAIMAEPFRLWAIESDSERVRDRLSFVQADKGMVLTPNIVKFKELKLRLLNGGHTFSCGLAILCGFTTVKEAMQHELFARYVRLLMQREITDTIVDEQISANEAFEFSEQVIDRFSNPFLNHEWLSISMNYTSKMRMRNVASLQRFVQKHGVSPQYMALGFAGYLCFMEKNQTVADEYGTVLADIRYAYHGDEFVYRVLGQQNLWGMDLNDLPGFAEAVNSFLAQLRQKGGLQVIQELKENAHLKKEA</sequence>
<organism evidence="5 6">
    <name type="scientific">Parapedobacter koreensis</name>
    <dbReference type="NCBI Taxonomy" id="332977"/>
    <lineage>
        <taxon>Bacteria</taxon>
        <taxon>Pseudomonadati</taxon>
        <taxon>Bacteroidota</taxon>
        <taxon>Sphingobacteriia</taxon>
        <taxon>Sphingobacteriales</taxon>
        <taxon>Sphingobacteriaceae</taxon>
        <taxon>Parapedobacter</taxon>
    </lineage>
</organism>
<protein>
    <submittedName>
        <fullName evidence="5">Tagaturonate reductase</fullName>
    </submittedName>
</protein>
<dbReference type="RefSeq" id="WP_090603832.1">
    <property type="nucleotide sequence ID" value="NZ_FNZR01000002.1"/>
</dbReference>
<dbReference type="EMBL" id="FNZR01000002">
    <property type="protein sequence ID" value="SEK73523.1"/>
    <property type="molecule type" value="Genomic_DNA"/>
</dbReference>
<dbReference type="NCBIfam" id="NF002969">
    <property type="entry name" value="PRK03643.1"/>
    <property type="match status" value="1"/>
</dbReference>
<keyword evidence="2" id="KW-0520">NAD</keyword>
<dbReference type="Proteomes" id="UP000198916">
    <property type="component" value="Unassembled WGS sequence"/>
</dbReference>
<dbReference type="GO" id="GO:0005829">
    <property type="term" value="C:cytosol"/>
    <property type="evidence" value="ECO:0007669"/>
    <property type="project" value="TreeGrafter"/>
</dbReference>
<dbReference type="Pfam" id="PF08125">
    <property type="entry name" value="Mannitol_dh_C"/>
    <property type="match status" value="1"/>
</dbReference>